<gene>
    <name evidence="1" type="ORF">IHE45_06G088200</name>
</gene>
<dbReference type="Proteomes" id="UP000827976">
    <property type="component" value="Chromosome 6"/>
</dbReference>
<keyword evidence="2" id="KW-1185">Reference proteome</keyword>
<accession>A0ACB7VYN0</accession>
<evidence type="ECO:0000313" key="2">
    <source>
        <dbReference type="Proteomes" id="UP000827976"/>
    </source>
</evidence>
<organism evidence="1 2">
    <name type="scientific">Dioscorea alata</name>
    <name type="common">Purple yam</name>
    <dbReference type="NCBI Taxonomy" id="55571"/>
    <lineage>
        <taxon>Eukaryota</taxon>
        <taxon>Viridiplantae</taxon>
        <taxon>Streptophyta</taxon>
        <taxon>Embryophyta</taxon>
        <taxon>Tracheophyta</taxon>
        <taxon>Spermatophyta</taxon>
        <taxon>Magnoliopsida</taxon>
        <taxon>Liliopsida</taxon>
        <taxon>Dioscoreales</taxon>
        <taxon>Dioscoreaceae</taxon>
        <taxon>Dioscorea</taxon>
    </lineage>
</organism>
<evidence type="ECO:0000313" key="1">
    <source>
        <dbReference type="EMBL" id="KAH7679895.1"/>
    </source>
</evidence>
<reference evidence="2" key="1">
    <citation type="journal article" date="2022" name="Nat. Commun.">
        <title>Chromosome evolution and the genetic basis of agronomically important traits in greater yam.</title>
        <authorList>
            <person name="Bredeson J.V."/>
            <person name="Lyons J.B."/>
            <person name="Oniyinde I.O."/>
            <person name="Okereke N.R."/>
            <person name="Kolade O."/>
            <person name="Nnabue I."/>
            <person name="Nwadili C.O."/>
            <person name="Hribova E."/>
            <person name="Parker M."/>
            <person name="Nwogha J."/>
            <person name="Shu S."/>
            <person name="Carlson J."/>
            <person name="Kariba R."/>
            <person name="Muthemba S."/>
            <person name="Knop K."/>
            <person name="Barton G.J."/>
            <person name="Sherwood A.V."/>
            <person name="Lopez-Montes A."/>
            <person name="Asiedu R."/>
            <person name="Jamnadass R."/>
            <person name="Muchugi A."/>
            <person name="Goodstein D."/>
            <person name="Egesi C.N."/>
            <person name="Featherston J."/>
            <person name="Asfaw A."/>
            <person name="Simpson G.G."/>
            <person name="Dolezel J."/>
            <person name="Hendre P.S."/>
            <person name="Van Deynze A."/>
            <person name="Kumar P.L."/>
            <person name="Obidiegwu J.E."/>
            <person name="Bhattacharjee R."/>
            <person name="Rokhsar D.S."/>
        </authorList>
    </citation>
    <scope>NUCLEOTIDE SEQUENCE [LARGE SCALE GENOMIC DNA]</scope>
    <source>
        <strain evidence="2">cv. TDa95/00328</strain>
    </source>
</reference>
<protein>
    <submittedName>
        <fullName evidence="1">Cobalamin adenosyltransferase-like protein</fullName>
    </submittedName>
</protein>
<proteinExistence type="predicted"/>
<dbReference type="EMBL" id="CM037016">
    <property type="protein sequence ID" value="KAH7679895.1"/>
    <property type="molecule type" value="Genomic_DNA"/>
</dbReference>
<sequence>MHTQINLELDNLEHTVMLFFAVIYALSGIVIDLYGLSDELSSLIGLLLASTFANELFLVHLHSSDHVGLEGHYHWLLQLVLVVSLVTTIHTSFITPASSSSSSSCYVSAIVRSMSIMAQGLWLMVMGFVLYVPKYISEGCYVIRTVEGGRVIGCKTEMEEKRGIGMANLQFSFMVVGINVFVLMVSLWEWKGNACFEYKRIQCGGVFDDQVVLVHQET</sequence>
<comment type="caution">
    <text evidence="1">The sequence shown here is derived from an EMBL/GenBank/DDBJ whole genome shotgun (WGS) entry which is preliminary data.</text>
</comment>
<name>A0ACB7VYN0_DIOAL</name>